<dbReference type="Pfam" id="PF03556">
    <property type="entry name" value="Cullin_binding"/>
    <property type="match status" value="1"/>
</dbReference>
<feature type="compositionally biased region" description="Polar residues" evidence="11">
    <location>
        <begin position="11"/>
        <end position="24"/>
    </location>
</feature>
<evidence type="ECO:0000259" key="12">
    <source>
        <dbReference type="PROSITE" id="PS51229"/>
    </source>
</evidence>
<evidence type="ECO:0000256" key="7">
    <source>
        <dbReference type="ARBA" id="ARBA00023136"/>
    </source>
</evidence>
<dbReference type="PANTHER" id="PTHR12281:SF31">
    <property type="entry name" value="DCN1-LIKE PROTEIN 3"/>
    <property type="match status" value="1"/>
</dbReference>
<protein>
    <recommendedName>
        <fullName evidence="10">Defective in cullin neddylation protein</fullName>
    </recommendedName>
</protein>
<dbReference type="FunFam" id="1.10.238.10:FF:000126">
    <property type="entry name" value="DCN1-like protein"/>
    <property type="match status" value="1"/>
</dbReference>
<dbReference type="AlphaFoldDB" id="A0AAU9VYW2"/>
<dbReference type="GO" id="GO:0005886">
    <property type="term" value="C:plasma membrane"/>
    <property type="evidence" value="ECO:0007669"/>
    <property type="project" value="UniProtKB-SubCell"/>
</dbReference>
<dbReference type="PROSITE" id="PS51229">
    <property type="entry name" value="DCUN1"/>
    <property type="match status" value="1"/>
</dbReference>
<evidence type="ECO:0000256" key="4">
    <source>
        <dbReference type="ARBA" id="ARBA00022475"/>
    </source>
</evidence>
<dbReference type="GO" id="GO:2000436">
    <property type="term" value="P:positive regulation of protein neddylation"/>
    <property type="evidence" value="ECO:0007669"/>
    <property type="project" value="UniProtKB-ARBA"/>
</dbReference>
<comment type="function">
    <text evidence="10">Neddylation of cullins play an essential role in the regulation of SCF-type complexes activity.</text>
</comment>
<feature type="compositionally biased region" description="Polar residues" evidence="11">
    <location>
        <begin position="35"/>
        <end position="50"/>
    </location>
</feature>
<reference evidence="13 14" key="1">
    <citation type="submission" date="2022-05" db="EMBL/GenBank/DDBJ databases">
        <authorList>
            <consortium name="Genoscope - CEA"/>
            <person name="William W."/>
        </authorList>
    </citation>
    <scope>NUCLEOTIDE SEQUENCE [LARGE SCALE GENOMIC DNA]</scope>
</reference>
<evidence type="ECO:0000256" key="3">
    <source>
        <dbReference type="ARBA" id="ARBA00004556"/>
    </source>
</evidence>
<keyword evidence="14" id="KW-1185">Reference proteome</keyword>
<organism evidence="13 14">
    <name type="scientific">Pocillopora meandrina</name>
    <dbReference type="NCBI Taxonomy" id="46732"/>
    <lineage>
        <taxon>Eukaryota</taxon>
        <taxon>Metazoa</taxon>
        <taxon>Cnidaria</taxon>
        <taxon>Anthozoa</taxon>
        <taxon>Hexacorallia</taxon>
        <taxon>Scleractinia</taxon>
        <taxon>Astrocoeniina</taxon>
        <taxon>Pocilloporidae</taxon>
        <taxon>Pocillopora</taxon>
    </lineage>
</organism>
<keyword evidence="4" id="KW-1003">Cell membrane</keyword>
<name>A0AAU9VYW2_9CNID</name>
<dbReference type="GO" id="GO:0031624">
    <property type="term" value="F:ubiquitin conjugating enzyme binding"/>
    <property type="evidence" value="ECO:0007669"/>
    <property type="project" value="TreeGrafter"/>
</dbReference>
<keyword evidence="9" id="KW-0449">Lipoprotein</keyword>
<evidence type="ECO:0000313" key="14">
    <source>
        <dbReference type="Proteomes" id="UP001159428"/>
    </source>
</evidence>
<dbReference type="EMBL" id="CALNXJ010000005">
    <property type="protein sequence ID" value="CAH3039783.1"/>
    <property type="molecule type" value="Genomic_DNA"/>
</dbReference>
<dbReference type="InterPro" id="IPR005176">
    <property type="entry name" value="PONY_dom"/>
</dbReference>
<dbReference type="FunFam" id="1.10.238.200:FF:000003">
    <property type="entry name" value="DCN1-like protein 3"/>
    <property type="match status" value="1"/>
</dbReference>
<evidence type="ECO:0000256" key="9">
    <source>
        <dbReference type="ARBA" id="ARBA00023288"/>
    </source>
</evidence>
<dbReference type="InterPro" id="IPR042460">
    <property type="entry name" value="DCN1-like_PONY"/>
</dbReference>
<keyword evidence="7" id="KW-0472">Membrane</keyword>
<dbReference type="PANTHER" id="PTHR12281">
    <property type="entry name" value="RP42 RELATED"/>
    <property type="match status" value="1"/>
</dbReference>
<sequence length="303" mass="34881">MGKCFSVCVGDSSTDTTQRKPSQQTTTTSVTTRTFNNSYTQHAPSIMNESFKSKPAEKSVPAKTSSNDIPRTFPLPKQEVDESKIASLFGKYKDDTEDAILADGMEKFCQDLGVDPTEFIVLVLAWKFNASQMCRFTRNEFFEGCKALRVDSIRSLQNKFPELEAEVTNDVEKFKDLYRFTFKFGLDVDEGQRALPKNIALPLWKLVFSRNVPAVLDRWFAYLENRQLRGISRDTWYMFLNFTEAIEPDFENYDDSEAWPSLFDDFVESERELIKQLPKDDAAAIHEEKQENGIIKEESTYSF</sequence>
<gene>
    <name evidence="13" type="ORF">PMEA_00026382</name>
</gene>
<feature type="domain" description="DCUN1" evidence="12">
    <location>
        <begin position="80"/>
        <end position="271"/>
    </location>
</feature>
<keyword evidence="8" id="KW-0539">Nucleus</keyword>
<dbReference type="GO" id="GO:0032182">
    <property type="term" value="F:ubiquitin-like protein binding"/>
    <property type="evidence" value="ECO:0007669"/>
    <property type="project" value="TreeGrafter"/>
</dbReference>
<dbReference type="GO" id="GO:0005634">
    <property type="term" value="C:nucleus"/>
    <property type="evidence" value="ECO:0007669"/>
    <property type="project" value="UniProtKB-SubCell"/>
</dbReference>
<evidence type="ECO:0000256" key="8">
    <source>
        <dbReference type="ARBA" id="ARBA00023242"/>
    </source>
</evidence>
<comment type="subcellular location">
    <subcellularLocation>
        <location evidence="2">Cell membrane</location>
    </subcellularLocation>
    <subcellularLocation>
        <location evidence="3">Cytoplasm</location>
        <location evidence="3">Perinuclear region</location>
    </subcellularLocation>
    <subcellularLocation>
        <location evidence="1">Nucleus</location>
    </subcellularLocation>
</comment>
<dbReference type="GO" id="GO:0048471">
    <property type="term" value="C:perinuclear region of cytoplasm"/>
    <property type="evidence" value="ECO:0007669"/>
    <property type="project" value="UniProtKB-SubCell"/>
</dbReference>
<proteinExistence type="predicted"/>
<evidence type="ECO:0000256" key="10">
    <source>
        <dbReference type="RuleBase" id="RU410713"/>
    </source>
</evidence>
<dbReference type="Gene3D" id="1.10.238.10">
    <property type="entry name" value="EF-hand"/>
    <property type="match status" value="1"/>
</dbReference>
<comment type="caution">
    <text evidence="13">The sequence shown here is derived from an EMBL/GenBank/DDBJ whole genome shotgun (WGS) entry which is preliminary data.</text>
</comment>
<dbReference type="InterPro" id="IPR014764">
    <property type="entry name" value="DCN-prot"/>
</dbReference>
<accession>A0AAU9VYW2</accession>
<evidence type="ECO:0000256" key="1">
    <source>
        <dbReference type="ARBA" id="ARBA00004123"/>
    </source>
</evidence>
<dbReference type="GO" id="GO:0000151">
    <property type="term" value="C:ubiquitin ligase complex"/>
    <property type="evidence" value="ECO:0007669"/>
    <property type="project" value="TreeGrafter"/>
</dbReference>
<dbReference type="Gene3D" id="1.10.238.200">
    <property type="entry name" value="Cullin, PONY binding domain"/>
    <property type="match status" value="1"/>
</dbReference>
<evidence type="ECO:0000313" key="13">
    <source>
        <dbReference type="EMBL" id="CAH3039783.1"/>
    </source>
</evidence>
<keyword evidence="6" id="KW-0519">Myristate</keyword>
<feature type="region of interest" description="Disordered" evidence="11">
    <location>
        <begin position="10"/>
        <end position="74"/>
    </location>
</feature>
<feature type="compositionally biased region" description="Low complexity" evidence="11">
    <location>
        <begin position="25"/>
        <end position="34"/>
    </location>
</feature>
<evidence type="ECO:0000256" key="2">
    <source>
        <dbReference type="ARBA" id="ARBA00004236"/>
    </source>
</evidence>
<dbReference type="GO" id="GO:0097602">
    <property type="term" value="F:cullin family protein binding"/>
    <property type="evidence" value="ECO:0007669"/>
    <property type="project" value="TreeGrafter"/>
</dbReference>
<dbReference type="Proteomes" id="UP001159428">
    <property type="component" value="Unassembled WGS sequence"/>
</dbReference>
<evidence type="ECO:0000256" key="6">
    <source>
        <dbReference type="ARBA" id="ARBA00022707"/>
    </source>
</evidence>
<evidence type="ECO:0000256" key="5">
    <source>
        <dbReference type="ARBA" id="ARBA00022490"/>
    </source>
</evidence>
<evidence type="ECO:0000256" key="11">
    <source>
        <dbReference type="SAM" id="MobiDB-lite"/>
    </source>
</evidence>
<keyword evidence="5" id="KW-0963">Cytoplasm</keyword>
<dbReference type="GO" id="GO:0045116">
    <property type="term" value="P:protein neddylation"/>
    <property type="evidence" value="ECO:0007669"/>
    <property type="project" value="TreeGrafter"/>
</dbReference>